<feature type="compositionally biased region" description="Basic and acidic residues" evidence="1">
    <location>
        <begin position="166"/>
        <end position="180"/>
    </location>
</feature>
<evidence type="ECO:0000256" key="1">
    <source>
        <dbReference type="SAM" id="MobiDB-lite"/>
    </source>
</evidence>
<dbReference type="AlphaFoldDB" id="A0A6G0JPX0"/>
<accession>A0A6G0JPX0</accession>
<evidence type="ECO:0000313" key="3">
    <source>
        <dbReference type="Proteomes" id="UP000488956"/>
    </source>
</evidence>
<sequence length="186" mass="20998">MMTHEVYHHDQLGEVPRGFGPRQASISWLGATATTGVDEGLAEAREWLVQRFPELYSGPVGWRLWPSPTTATERWAAALMHNRYGAKRFHKAILQAIWANNRAHWNTTCFENATAITEGGDGELLHEVNNLITLGRRSHAHATLSLDKILQDHDAVLRKRAEGWHADREHQLQDGDHDSSDTQNPN</sequence>
<protein>
    <submittedName>
        <fullName evidence="2">Uncharacterized protein</fullName>
    </submittedName>
</protein>
<name>A0A6G0JPX0_9STRA</name>
<organism evidence="2 3">
    <name type="scientific">Phytophthora fragariae</name>
    <dbReference type="NCBI Taxonomy" id="53985"/>
    <lineage>
        <taxon>Eukaryota</taxon>
        <taxon>Sar</taxon>
        <taxon>Stramenopiles</taxon>
        <taxon>Oomycota</taxon>
        <taxon>Peronosporomycetes</taxon>
        <taxon>Peronosporales</taxon>
        <taxon>Peronosporaceae</taxon>
        <taxon>Phytophthora</taxon>
    </lineage>
</organism>
<gene>
    <name evidence="2" type="ORF">PF010_g29023</name>
</gene>
<proteinExistence type="predicted"/>
<dbReference type="EMBL" id="QXFX01004623">
    <property type="protein sequence ID" value="KAE9063360.1"/>
    <property type="molecule type" value="Genomic_DNA"/>
</dbReference>
<comment type="caution">
    <text evidence="2">The sequence shown here is derived from an EMBL/GenBank/DDBJ whole genome shotgun (WGS) entry which is preliminary data.</text>
</comment>
<reference evidence="2 3" key="1">
    <citation type="submission" date="2018-09" db="EMBL/GenBank/DDBJ databases">
        <title>Genomic investigation of the strawberry pathogen Phytophthora fragariae indicates pathogenicity is determined by transcriptional variation in three key races.</title>
        <authorList>
            <person name="Adams T.M."/>
            <person name="Armitage A.D."/>
            <person name="Sobczyk M.K."/>
            <person name="Bates H.J."/>
            <person name="Dunwell J.M."/>
            <person name="Nellist C.F."/>
            <person name="Harrison R.J."/>
        </authorList>
    </citation>
    <scope>NUCLEOTIDE SEQUENCE [LARGE SCALE GENOMIC DNA]</scope>
    <source>
        <strain evidence="2 3">ONT-3</strain>
    </source>
</reference>
<feature type="region of interest" description="Disordered" evidence="1">
    <location>
        <begin position="166"/>
        <end position="186"/>
    </location>
</feature>
<evidence type="ECO:0000313" key="2">
    <source>
        <dbReference type="EMBL" id="KAE9063360.1"/>
    </source>
</evidence>
<dbReference type="Proteomes" id="UP000488956">
    <property type="component" value="Unassembled WGS sequence"/>
</dbReference>